<dbReference type="Proteomes" id="UP000232806">
    <property type="component" value="Chromosome"/>
</dbReference>
<dbReference type="EMBL" id="CP017766">
    <property type="protein sequence ID" value="AUB55325.1"/>
    <property type="molecule type" value="Genomic_DNA"/>
</dbReference>
<proteinExistence type="predicted"/>
<name>A0A2H4VB55_9EURY</name>
<evidence type="ECO:0000313" key="4">
    <source>
        <dbReference type="Proteomes" id="UP000232631"/>
    </source>
</evidence>
<dbReference type="Proteomes" id="UP000591058">
    <property type="component" value="Unassembled WGS sequence"/>
</dbReference>
<reference evidence="4 5" key="1">
    <citation type="submission" date="2016-10" db="EMBL/GenBank/DDBJ databases">
        <title>Comparative genomics between deep and shallow subseafloor isolates.</title>
        <authorList>
            <person name="Ishii S."/>
            <person name="Miller J.R."/>
            <person name="Sutton G."/>
            <person name="Suzuki S."/>
            <person name="Methe B."/>
            <person name="Inagaki F."/>
            <person name="Imachi H."/>
        </authorList>
    </citation>
    <scope>NUCLEOTIDE SEQUENCE [LARGE SCALE GENOMIC DNA]</scope>
    <source>
        <strain evidence="2 4">A8p</strain>
        <strain evidence="1 5">MO-MB1</strain>
    </source>
</reference>
<dbReference type="OrthoDB" id="71048at2157"/>
<organism evidence="1 5">
    <name type="scientific">Methanobacterium subterraneum</name>
    <dbReference type="NCBI Taxonomy" id="59277"/>
    <lineage>
        <taxon>Archaea</taxon>
        <taxon>Methanobacteriati</taxon>
        <taxon>Methanobacteriota</taxon>
        <taxon>Methanomada group</taxon>
        <taxon>Methanobacteria</taxon>
        <taxon>Methanobacteriales</taxon>
        <taxon>Methanobacteriaceae</taxon>
        <taxon>Methanobacterium</taxon>
    </lineage>
</organism>
<protein>
    <submittedName>
        <fullName evidence="1">Uncharacterized protein</fullName>
    </submittedName>
</protein>
<evidence type="ECO:0000313" key="1">
    <source>
        <dbReference type="EMBL" id="AUB55325.1"/>
    </source>
</evidence>
<sequence length="62" mass="7200">MSDKRKSKIKVGVKCQCKDPAVARPPSRLRKVQCKKCGMFFTTNRDDEHKDSDICLNCRSRR</sequence>
<dbReference type="EMBL" id="JABBYL010000020">
    <property type="protein sequence ID" value="NMO09435.1"/>
    <property type="molecule type" value="Genomic_DNA"/>
</dbReference>
<evidence type="ECO:0000313" key="3">
    <source>
        <dbReference type="EMBL" id="NMO09435.1"/>
    </source>
</evidence>
<evidence type="ECO:0000313" key="5">
    <source>
        <dbReference type="Proteomes" id="UP000232806"/>
    </source>
</evidence>
<dbReference type="AlphaFoldDB" id="A0A2H4VB55"/>
<evidence type="ECO:0000313" key="6">
    <source>
        <dbReference type="Proteomes" id="UP000591058"/>
    </source>
</evidence>
<accession>A0A2H4VRV6</accession>
<reference evidence="3 6" key="2">
    <citation type="submission" date="2020-04" db="EMBL/GenBank/DDBJ databases">
        <title>Draft genome of Methanobacterium subterraneum isolated from animal feces.</title>
        <authorList>
            <person name="Ouboter H.T."/>
            <person name="Berger S."/>
            <person name="Gungor E."/>
            <person name="Jetten M.S.M."/>
            <person name="Welte C.U."/>
        </authorList>
    </citation>
    <scope>NUCLEOTIDE SEQUENCE [LARGE SCALE GENOMIC DNA]</scope>
    <source>
        <strain evidence="3">HO_2020</strain>
    </source>
</reference>
<keyword evidence="4" id="KW-1185">Reference proteome</keyword>
<dbReference type="EMBL" id="CP017768">
    <property type="protein sequence ID" value="AUB60831.1"/>
    <property type="molecule type" value="Genomic_DNA"/>
</dbReference>
<dbReference type="KEGG" id="msub:BK009_09170"/>
<dbReference type="RefSeq" id="WP_100905307.1">
    <property type="nucleotide sequence ID" value="NZ_CP017766.1"/>
</dbReference>
<evidence type="ECO:0000313" key="2">
    <source>
        <dbReference type="EMBL" id="AUB60831.1"/>
    </source>
</evidence>
<dbReference type="GeneID" id="35123319"/>
<accession>A0A2H4VB55</accession>
<gene>
    <name evidence="1" type="ORF">BK007_04390</name>
    <name evidence="2" type="ORF">BK009_09170</name>
    <name evidence="3" type="ORF">HG719_06260</name>
</gene>
<dbReference type="Proteomes" id="UP000232631">
    <property type="component" value="Chromosome"/>
</dbReference>